<name>A0A8S5RNG5_9VIRU</name>
<accession>A0A8S5RNG5</accession>
<sequence>MNDFLKFFDEKTQDFPMHLEITYSKICDWGIYIYKRGCANDYPKCRKDGDDAILVHENDTDMELCFAKAHVALKEWLIENNGGY</sequence>
<dbReference type="EMBL" id="BK059128">
    <property type="protein sequence ID" value="DAE32723.1"/>
    <property type="molecule type" value="Genomic_DNA"/>
</dbReference>
<proteinExistence type="predicted"/>
<reference evidence="1" key="1">
    <citation type="journal article" date="2021" name="Proc. Natl. Acad. Sci. U.S.A.">
        <title>A Catalog of Tens of Thousands of Viruses from Human Metagenomes Reveals Hidden Associations with Chronic Diseases.</title>
        <authorList>
            <person name="Tisza M.J."/>
            <person name="Buck C.B."/>
        </authorList>
    </citation>
    <scope>NUCLEOTIDE SEQUENCE</scope>
    <source>
        <strain evidence="1">CtFlR8</strain>
    </source>
</reference>
<evidence type="ECO:0000313" key="1">
    <source>
        <dbReference type="EMBL" id="DAE32723.1"/>
    </source>
</evidence>
<organism evidence="1">
    <name type="scientific">virus sp. ctFlR8</name>
    <dbReference type="NCBI Taxonomy" id="2825811"/>
    <lineage>
        <taxon>Viruses</taxon>
    </lineage>
</organism>
<protein>
    <submittedName>
        <fullName evidence="1">Uncharacterized protein</fullName>
    </submittedName>
</protein>